<dbReference type="Gene3D" id="1.20.1440.60">
    <property type="entry name" value="23S rRNA-intervening sequence"/>
    <property type="match status" value="1"/>
</dbReference>
<evidence type="ECO:0000313" key="1">
    <source>
        <dbReference type="EMBL" id="AST58002.1"/>
    </source>
</evidence>
<proteinExistence type="predicted"/>
<dbReference type="CDD" id="cd16377">
    <property type="entry name" value="23S_rRNA_IVP_like"/>
    <property type="match status" value="1"/>
</dbReference>
<dbReference type="InterPro" id="IPR012657">
    <property type="entry name" value="23S_rRNA-intervening_sequence"/>
</dbReference>
<sequence length="128" mass="14896">MSQNLYIKDFKSLKVWQKATELTSEIYKITKKFPKFETHIIVSQLLRACTSIGANIAEGNTQLYKSREYYHYNLALGSAGETRNFLAIALMNEYITKEEYNVLESRLIEIIKMLYGCIKKLEPEQSNE</sequence>
<dbReference type="AlphaFoldDB" id="A0A223HZV0"/>
<dbReference type="GO" id="GO:0005840">
    <property type="term" value="C:ribosome"/>
    <property type="evidence" value="ECO:0007669"/>
    <property type="project" value="UniProtKB-KW"/>
</dbReference>
<accession>A0A223HZV0</accession>
<name>A0A223HZV0_THETR</name>
<dbReference type="EMBL" id="CP016893">
    <property type="protein sequence ID" value="AST58002.1"/>
    <property type="molecule type" value="Genomic_DNA"/>
</dbReference>
<dbReference type="SUPFAM" id="SSF158446">
    <property type="entry name" value="IVS-encoded protein-like"/>
    <property type="match status" value="1"/>
</dbReference>
<gene>
    <name evidence="1" type="ORF">Thert_02058</name>
</gene>
<dbReference type="PANTHER" id="PTHR38471">
    <property type="entry name" value="FOUR HELIX BUNDLE PROTEIN"/>
    <property type="match status" value="1"/>
</dbReference>
<keyword evidence="1" id="KW-0689">Ribosomal protein</keyword>
<organism evidence="1 2">
    <name type="scientific">Thermoanaerobacterium thermosaccharolyticum</name>
    <name type="common">Clostridium thermosaccharolyticum</name>
    <dbReference type="NCBI Taxonomy" id="1517"/>
    <lineage>
        <taxon>Bacteria</taxon>
        <taxon>Bacillati</taxon>
        <taxon>Bacillota</taxon>
        <taxon>Clostridia</taxon>
        <taxon>Thermoanaerobacterales</taxon>
        <taxon>Thermoanaerobacteraceae</taxon>
        <taxon>Thermoanaerobacterium</taxon>
    </lineage>
</organism>
<reference evidence="1 2" key="1">
    <citation type="submission" date="2016-08" db="EMBL/GenBank/DDBJ databases">
        <title>A novel genetic cassette of butanologenic Thermoanaerobacterium thermosaccharolyticum that directly convert cellulose to butanol.</title>
        <authorList>
            <person name="Li T."/>
            <person name="He J."/>
        </authorList>
    </citation>
    <scope>NUCLEOTIDE SEQUENCE [LARGE SCALE GENOMIC DNA]</scope>
    <source>
        <strain evidence="1 2">TG57</strain>
    </source>
</reference>
<dbReference type="RefSeq" id="WP_014253616.1">
    <property type="nucleotide sequence ID" value="NZ_CP016893.1"/>
</dbReference>
<keyword evidence="1" id="KW-0687">Ribonucleoprotein</keyword>
<dbReference type="InterPro" id="IPR036583">
    <property type="entry name" value="23S_rRNA_IVS_sf"/>
</dbReference>
<evidence type="ECO:0000313" key="2">
    <source>
        <dbReference type="Proteomes" id="UP000214975"/>
    </source>
</evidence>
<dbReference type="NCBIfam" id="TIGR02436">
    <property type="entry name" value="four helix bundle protein"/>
    <property type="match status" value="1"/>
</dbReference>
<dbReference type="Pfam" id="PF05635">
    <property type="entry name" value="23S_rRNA_IVP"/>
    <property type="match status" value="1"/>
</dbReference>
<dbReference type="Proteomes" id="UP000214975">
    <property type="component" value="Chromosome"/>
</dbReference>
<protein>
    <submittedName>
        <fullName evidence="1">S23 ribosomal protein</fullName>
    </submittedName>
</protein>
<dbReference type="PANTHER" id="PTHR38471:SF2">
    <property type="entry name" value="FOUR HELIX BUNDLE PROTEIN"/>
    <property type="match status" value="1"/>
</dbReference>